<dbReference type="InterPro" id="IPR003593">
    <property type="entry name" value="AAA+_ATPase"/>
</dbReference>
<evidence type="ECO:0000256" key="2">
    <source>
        <dbReference type="ARBA" id="ARBA00022741"/>
    </source>
</evidence>
<dbReference type="SUPFAM" id="SSF52540">
    <property type="entry name" value="P-loop containing nucleoside triphosphate hydrolases"/>
    <property type="match status" value="1"/>
</dbReference>
<dbReference type="KEGG" id="lmq:LMM7_2241"/>
<name>A0A0E0UY40_LISMM</name>
<dbReference type="Proteomes" id="UP000000486">
    <property type="component" value="Chromosome"/>
</dbReference>
<evidence type="ECO:0000256" key="1">
    <source>
        <dbReference type="ARBA" id="ARBA00022448"/>
    </source>
</evidence>
<evidence type="ECO:0000259" key="4">
    <source>
        <dbReference type="PROSITE" id="PS50893"/>
    </source>
</evidence>
<dbReference type="InterPro" id="IPR003439">
    <property type="entry name" value="ABC_transporter-like_ATP-bd"/>
</dbReference>
<dbReference type="Pfam" id="PF00005">
    <property type="entry name" value="ABC_tran"/>
    <property type="match status" value="1"/>
</dbReference>
<dbReference type="PANTHER" id="PTHR42939:SF1">
    <property type="entry name" value="ABC TRANSPORTER ATP-BINDING PROTEIN ALBC-RELATED"/>
    <property type="match status" value="1"/>
</dbReference>
<keyword evidence="2" id="KW-0547">Nucleotide-binding</keyword>
<dbReference type="PROSITE" id="PS50893">
    <property type="entry name" value="ABC_TRANSPORTER_2"/>
    <property type="match status" value="1"/>
</dbReference>
<dbReference type="PATRIC" id="fig|1030009.3.peg.2227"/>
<reference evidence="5 6" key="1">
    <citation type="journal article" date="2011" name="J. Bacteriol.">
        <title>Genome sequence of the nonpathogenic Listeria monocytogenes serovar 4a strain M7.</title>
        <authorList>
            <person name="Chen J."/>
            <person name="Xia Y."/>
            <person name="Cheng C."/>
            <person name="Fang C."/>
            <person name="Shan Y."/>
            <person name="Jin G."/>
            <person name="Fang W."/>
        </authorList>
    </citation>
    <scope>NUCLEOTIDE SEQUENCE [LARGE SCALE GENOMIC DNA]</scope>
    <source>
        <strain evidence="5 6">M7</strain>
    </source>
</reference>
<dbReference type="RefSeq" id="WP_003730588.1">
    <property type="nucleotide sequence ID" value="NC_017537.1"/>
</dbReference>
<accession>A0A0E0UY40</accession>
<dbReference type="HOGENOM" id="CLU_000604_1_2_9"/>
<dbReference type="GO" id="GO:0016887">
    <property type="term" value="F:ATP hydrolysis activity"/>
    <property type="evidence" value="ECO:0007669"/>
    <property type="project" value="InterPro"/>
</dbReference>
<dbReference type="PROSITE" id="PS00211">
    <property type="entry name" value="ABC_TRANSPORTER_1"/>
    <property type="match status" value="1"/>
</dbReference>
<keyword evidence="1" id="KW-0813">Transport</keyword>
<organism evidence="5 6">
    <name type="scientific">Listeria monocytogenes serotype 4a (strain M7)</name>
    <dbReference type="NCBI Taxonomy" id="1030009"/>
    <lineage>
        <taxon>Bacteria</taxon>
        <taxon>Bacillati</taxon>
        <taxon>Bacillota</taxon>
        <taxon>Bacilli</taxon>
        <taxon>Bacillales</taxon>
        <taxon>Listeriaceae</taxon>
        <taxon>Listeria</taxon>
    </lineage>
</organism>
<gene>
    <name evidence="5" type="primary">natA</name>
    <name evidence="5" type="ordered locus">LMM7_2241</name>
</gene>
<dbReference type="Pfam" id="PF13732">
    <property type="entry name" value="DrrA1-3_C"/>
    <property type="match status" value="1"/>
</dbReference>
<proteinExistence type="predicted"/>
<evidence type="ECO:0000313" key="5">
    <source>
        <dbReference type="EMBL" id="AEH93246.1"/>
    </source>
</evidence>
<dbReference type="InterPro" id="IPR027417">
    <property type="entry name" value="P-loop_NTPase"/>
</dbReference>
<dbReference type="EMBL" id="CP002816">
    <property type="protein sequence ID" value="AEH93246.1"/>
    <property type="molecule type" value="Genomic_DNA"/>
</dbReference>
<dbReference type="Gene3D" id="3.40.50.300">
    <property type="entry name" value="P-loop containing nucleotide triphosphate hydrolases"/>
    <property type="match status" value="1"/>
</dbReference>
<dbReference type="AlphaFoldDB" id="A0A0E0UY40"/>
<sequence length="300" mass="33625">MTLELHNVTKNFGTKVAVNDLSFRVEPGKILGLIGQNGAGKTTTFRLILHFLEATSGKITWDDKEVSKIDPNIIGYLPEERGLYPNVTIEEQLIFFAELKGYPKQKIKAEIDGWLERAEIVGKKTDLIKTLSKGNQQKIQLLSTIIHQPKLVILDEPFSGLDPVNAEILKKFVFDLRASGAAIIFSSHRMENVEELCDSLLMLKKGNVVLQGTTESVKSVFGRKRILIESRHTADELAVLPGVLNVQTHRDGVLQLEIAHESDAEKIFDYVTKDGFIQTFSLQAPTLEEIFKWKAGELNE</sequence>
<dbReference type="SMART" id="SM00382">
    <property type="entry name" value="AAA"/>
    <property type="match status" value="1"/>
</dbReference>
<keyword evidence="3" id="KW-0067">ATP-binding</keyword>
<dbReference type="InterPro" id="IPR051782">
    <property type="entry name" value="ABC_Transporter_VariousFunc"/>
</dbReference>
<evidence type="ECO:0000256" key="3">
    <source>
        <dbReference type="ARBA" id="ARBA00022840"/>
    </source>
</evidence>
<evidence type="ECO:0000313" key="6">
    <source>
        <dbReference type="Proteomes" id="UP000000486"/>
    </source>
</evidence>
<dbReference type="InterPro" id="IPR017871">
    <property type="entry name" value="ABC_transporter-like_CS"/>
</dbReference>
<feature type="domain" description="ABC transporter" evidence="4">
    <location>
        <begin position="3"/>
        <end position="230"/>
    </location>
</feature>
<dbReference type="InterPro" id="IPR025302">
    <property type="entry name" value="DrrA1/2-like_C"/>
</dbReference>
<dbReference type="GO" id="GO:0005524">
    <property type="term" value="F:ATP binding"/>
    <property type="evidence" value="ECO:0007669"/>
    <property type="project" value="UniProtKB-KW"/>
</dbReference>
<protein>
    <submittedName>
        <fullName evidence="5">Putative sodium efflux ABC transporter, ATP binding protein</fullName>
    </submittedName>
</protein>
<dbReference type="PANTHER" id="PTHR42939">
    <property type="entry name" value="ABC TRANSPORTER ATP-BINDING PROTEIN ALBC-RELATED"/>
    <property type="match status" value="1"/>
</dbReference>